<dbReference type="InterPro" id="IPR001128">
    <property type="entry name" value="Cyt_P450"/>
</dbReference>
<dbReference type="GO" id="GO:0020037">
    <property type="term" value="F:heme binding"/>
    <property type="evidence" value="ECO:0007669"/>
    <property type="project" value="InterPro"/>
</dbReference>
<proteinExistence type="inferred from homology"/>
<dbReference type="GO" id="GO:0016705">
    <property type="term" value="F:oxidoreductase activity, acting on paired donors, with incorporation or reduction of molecular oxygen"/>
    <property type="evidence" value="ECO:0007669"/>
    <property type="project" value="InterPro"/>
</dbReference>
<keyword evidence="12" id="KW-0472">Membrane</keyword>
<evidence type="ECO:0000256" key="7">
    <source>
        <dbReference type="ARBA" id="ARBA00022723"/>
    </source>
</evidence>
<comment type="cofactor">
    <cofactor evidence="1 13">
        <name>heme</name>
        <dbReference type="ChEBI" id="CHEBI:30413"/>
    </cofactor>
</comment>
<dbReference type="SUPFAM" id="SSF48264">
    <property type="entry name" value="Cytochrome P450"/>
    <property type="match status" value="1"/>
</dbReference>
<dbReference type="PROSITE" id="PS00086">
    <property type="entry name" value="CYTOCHROME_P450"/>
    <property type="match status" value="1"/>
</dbReference>
<evidence type="ECO:0000313" key="15">
    <source>
        <dbReference type="EMBL" id="GJE96526.1"/>
    </source>
</evidence>
<evidence type="ECO:0000256" key="13">
    <source>
        <dbReference type="PIRSR" id="PIRSR602401-1"/>
    </source>
</evidence>
<evidence type="ECO:0000256" key="3">
    <source>
        <dbReference type="ARBA" id="ARBA00005179"/>
    </source>
</evidence>
<comment type="caution">
    <text evidence="15">The sequence shown here is derived from an EMBL/GenBank/DDBJ whole genome shotgun (WGS) entry which is preliminary data.</text>
</comment>
<dbReference type="Proteomes" id="UP000703269">
    <property type="component" value="Unassembled WGS sequence"/>
</dbReference>
<reference evidence="15 16" key="1">
    <citation type="submission" date="2021-08" db="EMBL/GenBank/DDBJ databases">
        <title>Draft Genome Sequence of Phanerochaete sordida strain YK-624.</title>
        <authorList>
            <person name="Mori T."/>
            <person name="Dohra H."/>
            <person name="Suzuki T."/>
            <person name="Kawagishi H."/>
            <person name="Hirai H."/>
        </authorList>
    </citation>
    <scope>NUCLEOTIDE SEQUENCE [LARGE SCALE GENOMIC DNA]</scope>
    <source>
        <strain evidence="15 16">YK-624</strain>
    </source>
</reference>
<dbReference type="CDD" id="cd11065">
    <property type="entry name" value="CYP64-like"/>
    <property type="match status" value="1"/>
</dbReference>
<dbReference type="InterPro" id="IPR002401">
    <property type="entry name" value="Cyt_P450_E_grp-I"/>
</dbReference>
<dbReference type="PANTHER" id="PTHR46300:SF7">
    <property type="entry name" value="P450, PUTATIVE (EUROFUNG)-RELATED"/>
    <property type="match status" value="1"/>
</dbReference>
<keyword evidence="16" id="KW-1185">Reference proteome</keyword>
<dbReference type="OrthoDB" id="2789670at2759"/>
<dbReference type="Gene3D" id="1.10.630.10">
    <property type="entry name" value="Cytochrome P450"/>
    <property type="match status" value="1"/>
</dbReference>
<organism evidence="15 16">
    <name type="scientific">Phanerochaete sordida</name>
    <dbReference type="NCBI Taxonomy" id="48140"/>
    <lineage>
        <taxon>Eukaryota</taxon>
        <taxon>Fungi</taxon>
        <taxon>Dikarya</taxon>
        <taxon>Basidiomycota</taxon>
        <taxon>Agaricomycotina</taxon>
        <taxon>Agaricomycetes</taxon>
        <taxon>Polyporales</taxon>
        <taxon>Phanerochaetaceae</taxon>
        <taxon>Phanerochaete</taxon>
    </lineage>
</organism>
<keyword evidence="8" id="KW-1133">Transmembrane helix</keyword>
<dbReference type="GO" id="GO:0016020">
    <property type="term" value="C:membrane"/>
    <property type="evidence" value="ECO:0007669"/>
    <property type="project" value="UniProtKB-SubCell"/>
</dbReference>
<protein>
    <submittedName>
        <fullName evidence="15">Cytochrome P450</fullName>
    </submittedName>
</protein>
<dbReference type="AlphaFoldDB" id="A0A9P3GKP2"/>
<keyword evidence="11 14" id="KW-0503">Monooxygenase</keyword>
<evidence type="ECO:0000256" key="9">
    <source>
        <dbReference type="ARBA" id="ARBA00023002"/>
    </source>
</evidence>
<evidence type="ECO:0000256" key="14">
    <source>
        <dbReference type="RuleBase" id="RU000461"/>
    </source>
</evidence>
<feature type="binding site" description="axial binding residue" evidence="13">
    <location>
        <position position="432"/>
    </location>
    <ligand>
        <name>heme</name>
        <dbReference type="ChEBI" id="CHEBI:30413"/>
    </ligand>
    <ligandPart>
        <name>Fe</name>
        <dbReference type="ChEBI" id="CHEBI:18248"/>
    </ligandPart>
</feature>
<dbReference type="GO" id="GO:0005506">
    <property type="term" value="F:iron ion binding"/>
    <property type="evidence" value="ECO:0007669"/>
    <property type="project" value="InterPro"/>
</dbReference>
<evidence type="ECO:0000256" key="8">
    <source>
        <dbReference type="ARBA" id="ARBA00022989"/>
    </source>
</evidence>
<comment type="pathway">
    <text evidence="3">Secondary metabolite biosynthesis.</text>
</comment>
<keyword evidence="5 13" id="KW-0349">Heme</keyword>
<evidence type="ECO:0000256" key="1">
    <source>
        <dbReference type="ARBA" id="ARBA00001971"/>
    </source>
</evidence>
<dbReference type="Pfam" id="PF00067">
    <property type="entry name" value="p450"/>
    <property type="match status" value="1"/>
</dbReference>
<keyword evidence="10 13" id="KW-0408">Iron</keyword>
<dbReference type="InterPro" id="IPR050364">
    <property type="entry name" value="Cytochrome_P450_fung"/>
</dbReference>
<evidence type="ECO:0000313" key="16">
    <source>
        <dbReference type="Proteomes" id="UP000703269"/>
    </source>
</evidence>
<name>A0A9P3GKP2_9APHY</name>
<comment type="similarity">
    <text evidence="4 14">Belongs to the cytochrome P450 family.</text>
</comment>
<evidence type="ECO:0000256" key="4">
    <source>
        <dbReference type="ARBA" id="ARBA00010617"/>
    </source>
</evidence>
<keyword evidence="9 14" id="KW-0560">Oxidoreductase</keyword>
<gene>
    <name evidence="15" type="ORF">PsYK624_127230</name>
</gene>
<dbReference type="PRINTS" id="PR00463">
    <property type="entry name" value="EP450I"/>
</dbReference>
<sequence>MSLSAIYLLAGSVAALLLASLFKRRTRYPPGPPGLPLIGNLFDVPIHYPWVKYKKLGLQYIHFQVLGMHIVVLSSLKAISDVMEKQSNVTSDRPGSVMMNELAGWSRSWVNFEYSERWRAHRRLFHQHYRAAAASQYHTKQTTYARRLLQLLVNTPEEFPEHIRYSVGAMVIDIVYAFDVKPEDPLMSLVENAVQSAEEIVAAGVYLVDVLPILRYVPAWFPGALFKRNAARWKVFVDGLFDIPYKRYKELMQTGEAKPCFTSALLSGVEDSEKLASMDEMFASLTGTAYAAGTDTIVSTLNMFLWAMITFPEAQTAAHAALDRVLNRKRLPDIEDRDAIPYLTALLYEVMRWRPLVPLGFPHRTTAESYYNGFVIPAKTIVFGNTWVILQDESLCPEPHRFAPERFLGPDGALRTDVHVPVEFFGYGRRICPGRHFATDTLWLALAHILAVFAVEGAEPRAINGEALEEQFTSCFISVPKPFKCRFTPRFPEAAALIRSGALAD</sequence>
<keyword evidence="6" id="KW-0812">Transmembrane</keyword>
<evidence type="ECO:0000256" key="10">
    <source>
        <dbReference type="ARBA" id="ARBA00023004"/>
    </source>
</evidence>
<accession>A0A9P3GKP2</accession>
<dbReference type="PRINTS" id="PR00385">
    <property type="entry name" value="P450"/>
</dbReference>
<dbReference type="EMBL" id="BPQB01000060">
    <property type="protein sequence ID" value="GJE96526.1"/>
    <property type="molecule type" value="Genomic_DNA"/>
</dbReference>
<evidence type="ECO:0000256" key="6">
    <source>
        <dbReference type="ARBA" id="ARBA00022692"/>
    </source>
</evidence>
<dbReference type="InterPro" id="IPR036396">
    <property type="entry name" value="Cyt_P450_sf"/>
</dbReference>
<dbReference type="InterPro" id="IPR017972">
    <property type="entry name" value="Cyt_P450_CS"/>
</dbReference>
<evidence type="ECO:0000256" key="2">
    <source>
        <dbReference type="ARBA" id="ARBA00004167"/>
    </source>
</evidence>
<comment type="subcellular location">
    <subcellularLocation>
        <location evidence="2">Membrane</location>
        <topology evidence="2">Single-pass membrane protein</topology>
    </subcellularLocation>
</comment>
<evidence type="ECO:0000256" key="11">
    <source>
        <dbReference type="ARBA" id="ARBA00023033"/>
    </source>
</evidence>
<dbReference type="PANTHER" id="PTHR46300">
    <property type="entry name" value="P450, PUTATIVE (EUROFUNG)-RELATED-RELATED"/>
    <property type="match status" value="1"/>
</dbReference>
<evidence type="ECO:0000256" key="5">
    <source>
        <dbReference type="ARBA" id="ARBA00022617"/>
    </source>
</evidence>
<dbReference type="GO" id="GO:0004497">
    <property type="term" value="F:monooxygenase activity"/>
    <property type="evidence" value="ECO:0007669"/>
    <property type="project" value="UniProtKB-KW"/>
</dbReference>
<evidence type="ECO:0000256" key="12">
    <source>
        <dbReference type="ARBA" id="ARBA00023136"/>
    </source>
</evidence>
<keyword evidence="7 13" id="KW-0479">Metal-binding</keyword>